<reference evidence="1 2" key="1">
    <citation type="journal article" date="2019" name="Sci. Rep.">
        <title>Orb-weaving spider Araneus ventricosus genome elucidates the spidroin gene catalogue.</title>
        <authorList>
            <person name="Kono N."/>
            <person name="Nakamura H."/>
            <person name="Ohtoshi R."/>
            <person name="Moran D.A.P."/>
            <person name="Shinohara A."/>
            <person name="Yoshida Y."/>
            <person name="Fujiwara M."/>
            <person name="Mori M."/>
            <person name="Tomita M."/>
            <person name="Arakawa K."/>
        </authorList>
    </citation>
    <scope>NUCLEOTIDE SEQUENCE [LARGE SCALE GENOMIC DNA]</scope>
</reference>
<evidence type="ECO:0000313" key="1">
    <source>
        <dbReference type="EMBL" id="GBM33991.1"/>
    </source>
</evidence>
<proteinExistence type="predicted"/>
<gene>
    <name evidence="1" type="ORF">AVEN_166424_1</name>
</gene>
<name>A0A4Y2EYT0_ARAVE</name>
<evidence type="ECO:0000313" key="2">
    <source>
        <dbReference type="Proteomes" id="UP000499080"/>
    </source>
</evidence>
<dbReference type="EMBL" id="BGPR01000748">
    <property type="protein sequence ID" value="GBM33991.1"/>
    <property type="molecule type" value="Genomic_DNA"/>
</dbReference>
<dbReference type="Proteomes" id="UP000499080">
    <property type="component" value="Unassembled WGS sequence"/>
</dbReference>
<dbReference type="AlphaFoldDB" id="A0A4Y2EYT0"/>
<sequence length="86" mass="9265">MNYLLVIRPEAGQITQPQSCAFLHGVDWMRSFLTGDLCRLTRGPKETALRWTPVGLRKVGSFITHLHSSCVVPSGTSAGVAGLAVV</sequence>
<comment type="caution">
    <text evidence="1">The sequence shown here is derived from an EMBL/GenBank/DDBJ whole genome shotgun (WGS) entry which is preliminary data.</text>
</comment>
<protein>
    <submittedName>
        <fullName evidence="1">Uncharacterized protein</fullName>
    </submittedName>
</protein>
<accession>A0A4Y2EYT0</accession>
<organism evidence="1 2">
    <name type="scientific">Araneus ventricosus</name>
    <name type="common">Orbweaver spider</name>
    <name type="synonym">Epeira ventricosa</name>
    <dbReference type="NCBI Taxonomy" id="182803"/>
    <lineage>
        <taxon>Eukaryota</taxon>
        <taxon>Metazoa</taxon>
        <taxon>Ecdysozoa</taxon>
        <taxon>Arthropoda</taxon>
        <taxon>Chelicerata</taxon>
        <taxon>Arachnida</taxon>
        <taxon>Araneae</taxon>
        <taxon>Araneomorphae</taxon>
        <taxon>Entelegynae</taxon>
        <taxon>Araneoidea</taxon>
        <taxon>Araneidae</taxon>
        <taxon>Araneus</taxon>
    </lineage>
</organism>
<keyword evidence="2" id="KW-1185">Reference proteome</keyword>